<name>A0ABW0AI22_9ACTN</name>
<evidence type="ECO:0000256" key="1">
    <source>
        <dbReference type="SAM" id="MobiDB-lite"/>
    </source>
</evidence>
<comment type="caution">
    <text evidence="2">The sequence shown here is derived from an EMBL/GenBank/DDBJ whole genome shotgun (WGS) entry which is preliminary data.</text>
</comment>
<gene>
    <name evidence="2" type="ORF">ACFPRH_10455</name>
</gene>
<dbReference type="EMBL" id="JBHSKP010000005">
    <property type="protein sequence ID" value="MFC5152154.1"/>
    <property type="molecule type" value="Genomic_DNA"/>
</dbReference>
<reference evidence="3" key="1">
    <citation type="journal article" date="2019" name="Int. J. Syst. Evol. Microbiol.">
        <title>The Global Catalogue of Microorganisms (GCM) 10K type strain sequencing project: providing services to taxonomists for standard genome sequencing and annotation.</title>
        <authorList>
            <consortium name="The Broad Institute Genomics Platform"/>
            <consortium name="The Broad Institute Genome Sequencing Center for Infectious Disease"/>
            <person name="Wu L."/>
            <person name="Ma J."/>
        </authorList>
    </citation>
    <scope>NUCLEOTIDE SEQUENCE [LARGE SCALE GENOMIC DNA]</scope>
    <source>
        <strain evidence="3">PCU 266</strain>
    </source>
</reference>
<sequence length="70" mass="7395">MSLSTSAQPGSRIVFAILAERARDESENLTLRVTTGKTAARTAGRRPGGRTPYGVRSPLGSGRIEPDPAE</sequence>
<feature type="region of interest" description="Disordered" evidence="1">
    <location>
        <begin position="35"/>
        <end position="70"/>
    </location>
</feature>
<evidence type="ECO:0000313" key="2">
    <source>
        <dbReference type="EMBL" id="MFC5152154.1"/>
    </source>
</evidence>
<dbReference type="Proteomes" id="UP001596160">
    <property type="component" value="Unassembled WGS sequence"/>
</dbReference>
<accession>A0ABW0AI22</accession>
<keyword evidence="3" id="KW-1185">Reference proteome</keyword>
<organism evidence="2 3">
    <name type="scientific">Streptomyces amakusaensis</name>
    <dbReference type="NCBI Taxonomy" id="67271"/>
    <lineage>
        <taxon>Bacteria</taxon>
        <taxon>Bacillati</taxon>
        <taxon>Actinomycetota</taxon>
        <taxon>Actinomycetes</taxon>
        <taxon>Kitasatosporales</taxon>
        <taxon>Streptomycetaceae</taxon>
        <taxon>Streptomyces</taxon>
    </lineage>
</organism>
<evidence type="ECO:0000313" key="3">
    <source>
        <dbReference type="Proteomes" id="UP001596160"/>
    </source>
</evidence>
<protein>
    <submittedName>
        <fullName evidence="2">Uncharacterized protein</fullName>
    </submittedName>
</protein>
<proteinExistence type="predicted"/>
<dbReference type="RefSeq" id="WP_344477669.1">
    <property type="nucleotide sequence ID" value="NZ_BAAASB010000008.1"/>
</dbReference>